<sequence>MCTPREPPSHSPTCAIPEESLPTPHSNRELAGTKELMMTKIHTLMILVIIIYTSDQWSIPENDTIMIDKETKLVAEKVGHLMPLSQTTGIAITIPIFQFGCFLLPPKFFNSFVVCTNSTNNSLTDSNEILRSSTNSSQKPFSERFMDSIDQLRSRNKRQLIDNYTIVAIINRLLASQTFYFVPNNGPGTNVYNLPRFLGIDYKRNTSLAWHNGDNVMNNCHFGKITFCHVLPPMVHKIEHSCLQSMFAREKINTCSFIESSEKPPYVRSIDDNKWIISVAEDLYCLMRDSDESMDENMDDIDNDNDSIIIKKFAMVNLPCKYDLNCSKKIQLKSMKCKRNSVMDYYLISNCDYFKSEELIKLLDGNQINES</sequence>
<organism evidence="2 4">
    <name type="scientific">Didymodactylos carnosus</name>
    <dbReference type="NCBI Taxonomy" id="1234261"/>
    <lineage>
        <taxon>Eukaryota</taxon>
        <taxon>Metazoa</taxon>
        <taxon>Spiralia</taxon>
        <taxon>Gnathifera</taxon>
        <taxon>Rotifera</taxon>
        <taxon>Eurotatoria</taxon>
        <taxon>Bdelloidea</taxon>
        <taxon>Philodinida</taxon>
        <taxon>Philodinidae</taxon>
        <taxon>Didymodactylos</taxon>
    </lineage>
</organism>
<gene>
    <name evidence="2" type="ORF">GPM918_LOCUS36054</name>
    <name evidence="3" type="ORF">SRO942_LOCUS36781</name>
</gene>
<proteinExistence type="predicted"/>
<evidence type="ECO:0000313" key="3">
    <source>
        <dbReference type="EMBL" id="CAF4350260.1"/>
    </source>
</evidence>
<dbReference type="Proteomes" id="UP000663829">
    <property type="component" value="Unassembled WGS sequence"/>
</dbReference>
<dbReference type="EMBL" id="CAJOBC010086931">
    <property type="protein sequence ID" value="CAF4350260.1"/>
    <property type="molecule type" value="Genomic_DNA"/>
</dbReference>
<keyword evidence="4" id="KW-1185">Reference proteome</keyword>
<dbReference type="Proteomes" id="UP000681722">
    <property type="component" value="Unassembled WGS sequence"/>
</dbReference>
<evidence type="ECO:0000313" key="2">
    <source>
        <dbReference type="EMBL" id="CAF1486242.1"/>
    </source>
</evidence>
<feature type="region of interest" description="Disordered" evidence="1">
    <location>
        <begin position="1"/>
        <end position="25"/>
    </location>
</feature>
<evidence type="ECO:0000313" key="4">
    <source>
        <dbReference type="Proteomes" id="UP000663829"/>
    </source>
</evidence>
<dbReference type="AlphaFoldDB" id="A0A815SA40"/>
<feature type="compositionally biased region" description="Pro residues" evidence="1">
    <location>
        <begin position="1"/>
        <end position="10"/>
    </location>
</feature>
<name>A0A815SA40_9BILA</name>
<evidence type="ECO:0000256" key="1">
    <source>
        <dbReference type="SAM" id="MobiDB-lite"/>
    </source>
</evidence>
<comment type="caution">
    <text evidence="2">The sequence shown here is derived from an EMBL/GenBank/DDBJ whole genome shotgun (WGS) entry which is preliminary data.</text>
</comment>
<protein>
    <submittedName>
        <fullName evidence="2">Uncharacterized protein</fullName>
    </submittedName>
</protein>
<reference evidence="2" key="1">
    <citation type="submission" date="2021-02" db="EMBL/GenBank/DDBJ databases">
        <authorList>
            <person name="Nowell W R."/>
        </authorList>
    </citation>
    <scope>NUCLEOTIDE SEQUENCE</scope>
</reference>
<accession>A0A815SA40</accession>
<dbReference type="EMBL" id="CAJNOQ010021444">
    <property type="protein sequence ID" value="CAF1486242.1"/>
    <property type="molecule type" value="Genomic_DNA"/>
</dbReference>